<protein>
    <submittedName>
        <fullName evidence="2">Uncharacterized protein</fullName>
    </submittedName>
</protein>
<keyword evidence="3" id="KW-1185">Reference proteome</keyword>
<evidence type="ECO:0000256" key="1">
    <source>
        <dbReference type="SAM" id="MobiDB-lite"/>
    </source>
</evidence>
<accession>A0ABY8K2D2</accession>
<proteinExistence type="predicted"/>
<sequence>MSEGYGTTGAGRGRSAGGTGTTSDHAGVPFRGHPIRVSEFRRDAPRARRTPLPVPSRGRREHEYCEYHGHPEYFGYNKCYEYGEDRDMAPDGWTRHA</sequence>
<gene>
    <name evidence="2" type="ORF">PYS65_13185</name>
</gene>
<reference evidence="2 3" key="1">
    <citation type="submission" date="2023-03" db="EMBL/GenBank/DDBJ databases">
        <authorList>
            <person name="Mo P."/>
        </authorList>
    </citation>
    <scope>NUCLEOTIDE SEQUENCE [LARGE SCALE GENOMIC DNA]</scope>
    <source>
        <strain evidence="2 3">HUAS 5</strain>
    </source>
</reference>
<dbReference type="EMBL" id="CP121682">
    <property type="protein sequence ID" value="WGD41036.1"/>
    <property type="molecule type" value="Genomic_DNA"/>
</dbReference>
<dbReference type="Proteomes" id="UP001216440">
    <property type="component" value="Chromosome"/>
</dbReference>
<feature type="compositionally biased region" description="Basic and acidic residues" evidence="1">
    <location>
        <begin position="36"/>
        <end position="46"/>
    </location>
</feature>
<evidence type="ECO:0000313" key="3">
    <source>
        <dbReference type="Proteomes" id="UP001216440"/>
    </source>
</evidence>
<evidence type="ECO:0000313" key="2">
    <source>
        <dbReference type="EMBL" id="WGD41036.1"/>
    </source>
</evidence>
<feature type="region of interest" description="Disordered" evidence="1">
    <location>
        <begin position="1"/>
        <end position="59"/>
    </location>
</feature>
<organism evidence="2 3">
    <name type="scientific">Streptomyces cathayae</name>
    <dbReference type="NCBI Taxonomy" id="3031124"/>
    <lineage>
        <taxon>Bacteria</taxon>
        <taxon>Bacillati</taxon>
        <taxon>Actinomycetota</taxon>
        <taxon>Actinomycetes</taxon>
        <taxon>Kitasatosporales</taxon>
        <taxon>Streptomycetaceae</taxon>
        <taxon>Streptomyces</taxon>
    </lineage>
</organism>
<dbReference type="RefSeq" id="WP_279334154.1">
    <property type="nucleotide sequence ID" value="NZ_CP121682.1"/>
</dbReference>
<feature type="compositionally biased region" description="Gly residues" evidence="1">
    <location>
        <begin position="1"/>
        <end position="20"/>
    </location>
</feature>
<name>A0ABY8K2D2_9ACTN</name>